<dbReference type="InterPro" id="IPR051412">
    <property type="entry name" value="Formin_Homology_Diaphanous_sf"/>
</dbReference>
<dbReference type="GO" id="GO:0003779">
    <property type="term" value="F:actin binding"/>
    <property type="evidence" value="ECO:0007669"/>
    <property type="project" value="InterPro"/>
</dbReference>
<name>M7BCY3_CHEMY</name>
<dbReference type="AlphaFoldDB" id="M7BCY3"/>
<feature type="coiled-coil region" evidence="1">
    <location>
        <begin position="220"/>
        <end position="247"/>
    </location>
</feature>
<dbReference type="STRING" id="8469.M7BCY3"/>
<evidence type="ECO:0000256" key="2">
    <source>
        <dbReference type="SAM" id="MobiDB-lite"/>
    </source>
</evidence>
<dbReference type="GO" id="GO:0030041">
    <property type="term" value="P:actin filament polymerization"/>
    <property type="evidence" value="ECO:0007669"/>
    <property type="project" value="TreeGrafter"/>
</dbReference>
<reference evidence="4" key="1">
    <citation type="journal article" date="2013" name="Nat. Genet.">
        <title>The draft genomes of soft-shell turtle and green sea turtle yield insights into the development and evolution of the turtle-specific body plan.</title>
        <authorList>
            <person name="Wang Z."/>
            <person name="Pascual-Anaya J."/>
            <person name="Zadissa A."/>
            <person name="Li W."/>
            <person name="Niimura Y."/>
            <person name="Huang Z."/>
            <person name="Li C."/>
            <person name="White S."/>
            <person name="Xiong Z."/>
            <person name="Fang D."/>
            <person name="Wang B."/>
            <person name="Ming Y."/>
            <person name="Chen Y."/>
            <person name="Zheng Y."/>
            <person name="Kuraku S."/>
            <person name="Pignatelli M."/>
            <person name="Herrero J."/>
            <person name="Beal K."/>
            <person name="Nozawa M."/>
            <person name="Li Q."/>
            <person name="Wang J."/>
            <person name="Zhang H."/>
            <person name="Yu L."/>
            <person name="Shigenobu S."/>
            <person name="Wang J."/>
            <person name="Liu J."/>
            <person name="Flicek P."/>
            <person name="Searle S."/>
            <person name="Wang J."/>
            <person name="Kuratani S."/>
            <person name="Yin Y."/>
            <person name="Aken B."/>
            <person name="Zhang G."/>
            <person name="Irie N."/>
        </authorList>
    </citation>
    <scope>NUCLEOTIDE SEQUENCE [LARGE SCALE GENOMIC DNA]</scope>
</reference>
<feature type="compositionally biased region" description="Pro residues" evidence="2">
    <location>
        <begin position="269"/>
        <end position="303"/>
    </location>
</feature>
<proteinExistence type="predicted"/>
<feature type="region of interest" description="Disordered" evidence="2">
    <location>
        <begin position="256"/>
        <end position="330"/>
    </location>
</feature>
<dbReference type="PANTHER" id="PTHR45691">
    <property type="entry name" value="PROTEIN DIAPHANOUS"/>
    <property type="match status" value="1"/>
</dbReference>
<dbReference type="Proteomes" id="UP000031443">
    <property type="component" value="Unassembled WGS sequence"/>
</dbReference>
<keyword evidence="1" id="KW-0175">Coiled coil</keyword>
<evidence type="ECO:0000313" key="3">
    <source>
        <dbReference type="EMBL" id="EMP35039.1"/>
    </source>
</evidence>
<protein>
    <submittedName>
        <fullName evidence="3">Protein diaphanous like protein 3</fullName>
    </submittedName>
</protein>
<dbReference type="Gene3D" id="1.10.238.150">
    <property type="entry name" value="Formin, FH3 diaphanous domain"/>
    <property type="match status" value="1"/>
</dbReference>
<dbReference type="Gene3D" id="6.10.30.30">
    <property type="match status" value="1"/>
</dbReference>
<feature type="compositionally biased region" description="Pro residues" evidence="2">
    <location>
        <begin position="314"/>
        <end position="330"/>
    </location>
</feature>
<gene>
    <name evidence="3" type="ORF">UY3_07797</name>
</gene>
<dbReference type="eggNOG" id="KOG1924">
    <property type="taxonomic scope" value="Eukaryota"/>
</dbReference>
<evidence type="ECO:0000313" key="4">
    <source>
        <dbReference type="Proteomes" id="UP000031443"/>
    </source>
</evidence>
<keyword evidence="4" id="KW-1185">Reference proteome</keyword>
<dbReference type="GO" id="GO:0005884">
    <property type="term" value="C:actin filament"/>
    <property type="evidence" value="ECO:0007669"/>
    <property type="project" value="TreeGrafter"/>
</dbReference>
<dbReference type="EMBL" id="KB530023">
    <property type="protein sequence ID" value="EMP35039.1"/>
    <property type="molecule type" value="Genomic_DNA"/>
</dbReference>
<feature type="region of interest" description="Disordered" evidence="2">
    <location>
        <begin position="1"/>
        <end position="22"/>
    </location>
</feature>
<dbReference type="PANTHER" id="PTHR45691:SF9">
    <property type="entry name" value="PROTEIN DIAPHANOUS HOMOLOG 3"/>
    <property type="match status" value="1"/>
</dbReference>
<sequence length="459" mass="51671">MSPPWSMEEDSSGREREFSSSPRQHRCDVIGLLRLCPSQRCPPGSRPIGLRNGVTGMPGACQLCRCPHHTNRRSPCQTVTKRHQWHWAWRTRHKQTLRWRGKNFGFSTLGTYIPNMEWICAAHVKEEQLQNSFKCTTASSLHGVIRFAIIRPQYFKLIEECVSQIVLHRSGTDPDFTYRKKLDVNFSHLIDVCVDKAKIEEFEERASELSRKFEKEFIVYQETQSLLQKKEEKINALEAELQAFKSQYDSLPHGSDVHFLPSIQGGTSIPPPAAAAPEQLLPPPPPAPFNGAVPPPPPPPPLPFLKGSGMPPSFGAPPPPPPPPGLPGIQWSPPPRTLPFGLKPKKEFKPEITMKRLNWSKIRPHEMTENCFWLIADEDKYESADLLCKLELTFCCQKKDEAIAGPPPLFPPDDAKAHQELLKRVITNLGLQVEKLEQSLDSLRRLLLHSTGQGGSAPS</sequence>
<dbReference type="SUPFAM" id="SSF48371">
    <property type="entry name" value="ARM repeat"/>
    <property type="match status" value="1"/>
</dbReference>
<dbReference type="InterPro" id="IPR016024">
    <property type="entry name" value="ARM-type_fold"/>
</dbReference>
<accession>M7BCY3</accession>
<evidence type="ECO:0000256" key="1">
    <source>
        <dbReference type="SAM" id="Coils"/>
    </source>
</evidence>
<organism evidence="3 4">
    <name type="scientific">Chelonia mydas</name>
    <name type="common">Green sea-turtle</name>
    <name type="synonym">Chelonia agassizi</name>
    <dbReference type="NCBI Taxonomy" id="8469"/>
    <lineage>
        <taxon>Eukaryota</taxon>
        <taxon>Metazoa</taxon>
        <taxon>Chordata</taxon>
        <taxon>Craniata</taxon>
        <taxon>Vertebrata</taxon>
        <taxon>Euteleostomi</taxon>
        <taxon>Archelosauria</taxon>
        <taxon>Testudinata</taxon>
        <taxon>Testudines</taxon>
        <taxon>Cryptodira</taxon>
        <taxon>Durocryptodira</taxon>
        <taxon>Americhelydia</taxon>
        <taxon>Chelonioidea</taxon>
        <taxon>Cheloniidae</taxon>
        <taxon>Chelonia</taxon>
    </lineage>
</organism>